<dbReference type="Gene3D" id="2.120.10.30">
    <property type="entry name" value="TolB, C-terminal domain"/>
    <property type="match status" value="1"/>
</dbReference>
<dbReference type="InterPro" id="IPR011659">
    <property type="entry name" value="WD40"/>
</dbReference>
<evidence type="ECO:0000256" key="2">
    <source>
        <dbReference type="SAM" id="SignalP"/>
    </source>
</evidence>
<dbReference type="Pfam" id="PF07676">
    <property type="entry name" value="PD40"/>
    <property type="match status" value="1"/>
</dbReference>
<gene>
    <name evidence="3" type="ORF">BSYN_14460</name>
</gene>
<sequence>MKKILLLAVLFGQVAFAQRLQIKSVEKISTDGLSGVYHPKFSPKGDYILLSGVDYSGLKMYSFANKGIKTITNDPGAGYGTQISDDGNTILYKKNELKKNLKYSSLVSYSKISDSKNEIVPSTRESLTAKLQGNTPVYVKGKKMVKPRSASQTQKKAIIICVEDRLLALYIDGSRKVLAPNGSQASYIWPSISPDQKRIVYTVASKGTFVCDLQGKNVVSLGKLNAPVWLNNRWIVGMDDKDDGEKLISSVLVAVTVDGKARQTVEAPQGKMAMYPAASSDGKRIAFNTENGELYVVDLIEE</sequence>
<dbReference type="InterPro" id="IPR011042">
    <property type="entry name" value="6-blade_b-propeller_TolB-like"/>
</dbReference>
<name>A0ABN6ZC26_9BACE</name>
<dbReference type="SUPFAM" id="SSF69304">
    <property type="entry name" value="Tricorn protease N-terminal domain"/>
    <property type="match status" value="1"/>
</dbReference>
<protein>
    <submittedName>
        <fullName evidence="3">Uncharacterized protein</fullName>
    </submittedName>
</protein>
<accession>A0ABN6ZC26</accession>
<dbReference type="RefSeq" id="WP_353334379.1">
    <property type="nucleotide sequence ID" value="NZ_AP028055.1"/>
</dbReference>
<evidence type="ECO:0000256" key="1">
    <source>
        <dbReference type="ARBA" id="ARBA00009820"/>
    </source>
</evidence>
<feature type="chain" id="PRO_5045980067" evidence="2">
    <location>
        <begin position="18"/>
        <end position="302"/>
    </location>
</feature>
<proteinExistence type="inferred from homology"/>
<reference evidence="3 4" key="1">
    <citation type="submission" date="2023-04" db="EMBL/GenBank/DDBJ databases">
        <title>Draft genome sequence of acteroides sedimenti strain YN3PY1.</title>
        <authorList>
            <person name="Yoshida N."/>
        </authorList>
    </citation>
    <scope>NUCLEOTIDE SEQUENCE [LARGE SCALE GENOMIC DNA]</scope>
    <source>
        <strain evidence="3 4">YN3PY1</strain>
    </source>
</reference>
<evidence type="ECO:0000313" key="3">
    <source>
        <dbReference type="EMBL" id="BEG99181.1"/>
    </source>
</evidence>
<feature type="signal peptide" evidence="2">
    <location>
        <begin position="1"/>
        <end position="17"/>
    </location>
</feature>
<dbReference type="PANTHER" id="PTHR36842">
    <property type="entry name" value="PROTEIN TOLB HOMOLOG"/>
    <property type="match status" value="1"/>
</dbReference>
<dbReference type="PANTHER" id="PTHR36842:SF1">
    <property type="entry name" value="PROTEIN TOLB"/>
    <property type="match status" value="1"/>
</dbReference>
<dbReference type="Proteomes" id="UP001496674">
    <property type="component" value="Chromosome"/>
</dbReference>
<keyword evidence="2" id="KW-0732">Signal</keyword>
<keyword evidence="4" id="KW-1185">Reference proteome</keyword>
<dbReference type="EMBL" id="AP028055">
    <property type="protein sequence ID" value="BEG99181.1"/>
    <property type="molecule type" value="Genomic_DNA"/>
</dbReference>
<comment type="similarity">
    <text evidence="1">Belongs to the TolB family.</text>
</comment>
<organism evidence="3 4">
    <name type="scientific">Bacteroides sedimenti</name>
    <dbReference type="NCBI Taxonomy" id="2136147"/>
    <lineage>
        <taxon>Bacteria</taxon>
        <taxon>Pseudomonadati</taxon>
        <taxon>Bacteroidota</taxon>
        <taxon>Bacteroidia</taxon>
        <taxon>Bacteroidales</taxon>
        <taxon>Bacteroidaceae</taxon>
        <taxon>Bacteroides</taxon>
    </lineage>
</organism>
<evidence type="ECO:0000313" key="4">
    <source>
        <dbReference type="Proteomes" id="UP001496674"/>
    </source>
</evidence>